<dbReference type="PROSITE" id="PS50983">
    <property type="entry name" value="FE_B12_PBP"/>
    <property type="match status" value="1"/>
</dbReference>
<evidence type="ECO:0000256" key="1">
    <source>
        <dbReference type="ARBA" id="ARBA00004193"/>
    </source>
</evidence>
<feature type="domain" description="Fe/B12 periplasmic-binding" evidence="6">
    <location>
        <begin position="87"/>
        <end position="341"/>
    </location>
</feature>
<evidence type="ECO:0000256" key="4">
    <source>
        <dbReference type="ARBA" id="ARBA00022729"/>
    </source>
</evidence>
<evidence type="ECO:0000256" key="5">
    <source>
        <dbReference type="SAM" id="MobiDB-lite"/>
    </source>
</evidence>
<evidence type="ECO:0000256" key="3">
    <source>
        <dbReference type="ARBA" id="ARBA00022448"/>
    </source>
</evidence>
<keyword evidence="3" id="KW-0813">Transport</keyword>
<name>A0ABT9VXT6_9BACI</name>
<accession>A0ABT9VXT6</accession>
<dbReference type="PANTHER" id="PTHR30532">
    <property type="entry name" value="IRON III DICITRATE-BINDING PERIPLASMIC PROTEIN"/>
    <property type="match status" value="1"/>
</dbReference>
<comment type="caution">
    <text evidence="7">The sequence shown here is derived from an EMBL/GenBank/DDBJ whole genome shotgun (WGS) entry which is preliminary data.</text>
</comment>
<comment type="similarity">
    <text evidence="2">Belongs to the bacterial solute-binding protein 8 family.</text>
</comment>
<dbReference type="PANTHER" id="PTHR30532:SF26">
    <property type="entry name" value="IRON(3+)-HYDROXAMATE-BINDING PROTEIN FHUD"/>
    <property type="match status" value="1"/>
</dbReference>
<feature type="compositionally biased region" description="Acidic residues" evidence="5">
    <location>
        <begin position="52"/>
        <end position="61"/>
    </location>
</feature>
<feature type="region of interest" description="Disordered" evidence="5">
    <location>
        <begin position="33"/>
        <end position="69"/>
    </location>
</feature>
<sequence>MVKFLKERKAVTISLCITLIMLLLVACGSNEEENLQETNAPSNMVTPGNSSETEESEEGASDEPGKSGFRSFDTIKGAVDIPENPLRIVTDYYGGELLSVGANVIGVESSTFKNPFLKDLLVNIEDVGVPINVEKTLELEPDLIVVMYDDHYEELSKIAPTLHIPYGTTTNIYETVEFFGELVGSPEIAQAFIDDFNQVAAEGRDKLQGIIPEDATFGLYELTDMGDLWIFGDNAGRGGQAVYNGLQYSMPHQHTDGEQTLQLSMEVLPEYAADYMFLTAYDPENKGEALEELQASMVWSGLDAIQNNTLFINDFDTFYRYDPIAIKGQIDLIVNMLIARHEENKN</sequence>
<dbReference type="EMBL" id="JAUSTY010000006">
    <property type="protein sequence ID" value="MDQ0165779.1"/>
    <property type="molecule type" value="Genomic_DNA"/>
</dbReference>
<feature type="compositionally biased region" description="Polar residues" evidence="5">
    <location>
        <begin position="36"/>
        <end position="49"/>
    </location>
</feature>
<organism evidence="7 8">
    <name type="scientific">Caldalkalibacillus horti</name>
    <dbReference type="NCBI Taxonomy" id="77523"/>
    <lineage>
        <taxon>Bacteria</taxon>
        <taxon>Bacillati</taxon>
        <taxon>Bacillota</taxon>
        <taxon>Bacilli</taxon>
        <taxon>Bacillales</taxon>
        <taxon>Bacillaceae</taxon>
        <taxon>Caldalkalibacillus</taxon>
    </lineage>
</organism>
<comment type="subcellular location">
    <subcellularLocation>
        <location evidence="1">Cell membrane</location>
        <topology evidence="1">Lipid-anchor</topology>
    </subcellularLocation>
</comment>
<dbReference type="InterPro" id="IPR002491">
    <property type="entry name" value="ABC_transptr_periplasmic_BD"/>
</dbReference>
<dbReference type="PROSITE" id="PS51257">
    <property type="entry name" value="PROKAR_LIPOPROTEIN"/>
    <property type="match status" value="1"/>
</dbReference>
<dbReference type="Proteomes" id="UP001235840">
    <property type="component" value="Unassembled WGS sequence"/>
</dbReference>
<dbReference type="InterPro" id="IPR051313">
    <property type="entry name" value="Bact_iron-sidero_bind"/>
</dbReference>
<proteinExistence type="inferred from homology"/>
<dbReference type="SUPFAM" id="SSF53807">
    <property type="entry name" value="Helical backbone' metal receptor"/>
    <property type="match status" value="1"/>
</dbReference>
<evidence type="ECO:0000313" key="7">
    <source>
        <dbReference type="EMBL" id="MDQ0165779.1"/>
    </source>
</evidence>
<dbReference type="RefSeq" id="WP_307393315.1">
    <property type="nucleotide sequence ID" value="NZ_BAAADK010000032.1"/>
</dbReference>
<keyword evidence="4" id="KW-0732">Signal</keyword>
<evidence type="ECO:0000256" key="2">
    <source>
        <dbReference type="ARBA" id="ARBA00008814"/>
    </source>
</evidence>
<dbReference type="Pfam" id="PF01497">
    <property type="entry name" value="Peripla_BP_2"/>
    <property type="match status" value="1"/>
</dbReference>
<gene>
    <name evidence="7" type="ORF">J2S11_001680</name>
</gene>
<protein>
    <submittedName>
        <fullName evidence="7">Iron complex transport system substrate-binding protein</fullName>
    </submittedName>
</protein>
<keyword evidence="8" id="KW-1185">Reference proteome</keyword>
<evidence type="ECO:0000259" key="6">
    <source>
        <dbReference type="PROSITE" id="PS50983"/>
    </source>
</evidence>
<dbReference type="Gene3D" id="3.40.50.1980">
    <property type="entry name" value="Nitrogenase molybdenum iron protein domain"/>
    <property type="match status" value="2"/>
</dbReference>
<evidence type="ECO:0000313" key="8">
    <source>
        <dbReference type="Proteomes" id="UP001235840"/>
    </source>
</evidence>
<reference evidence="7 8" key="1">
    <citation type="submission" date="2023-07" db="EMBL/GenBank/DDBJ databases">
        <title>Genomic Encyclopedia of Type Strains, Phase IV (KMG-IV): sequencing the most valuable type-strain genomes for metagenomic binning, comparative biology and taxonomic classification.</title>
        <authorList>
            <person name="Goeker M."/>
        </authorList>
    </citation>
    <scope>NUCLEOTIDE SEQUENCE [LARGE SCALE GENOMIC DNA]</scope>
    <source>
        <strain evidence="7 8">DSM 12751</strain>
    </source>
</reference>